<comment type="function">
    <text evidence="15">Catalyzes the NADPH-dependent formation of L-aspartate-semialdehyde (L-ASA) by the reductive dephosphorylation of L-aspartyl-4-phosphate.</text>
</comment>
<keyword evidence="13 15" id="KW-0486">Methionine biosynthesis</keyword>
<dbReference type="GO" id="GO:0046983">
    <property type="term" value="F:protein dimerization activity"/>
    <property type="evidence" value="ECO:0007669"/>
    <property type="project" value="InterPro"/>
</dbReference>
<feature type="binding site" evidence="15">
    <location>
        <position position="100"/>
    </location>
    <ligand>
        <name>phosphate</name>
        <dbReference type="ChEBI" id="CHEBI:43474"/>
    </ligand>
</feature>
<dbReference type="HAMAP" id="MF_02121">
    <property type="entry name" value="ASADH"/>
    <property type="match status" value="1"/>
</dbReference>
<dbReference type="EMBL" id="QNZL01000270">
    <property type="protein sequence ID" value="RTZ77340.1"/>
    <property type="molecule type" value="Genomic_DNA"/>
</dbReference>
<feature type="binding site" evidence="15">
    <location>
        <begin position="40"/>
        <end position="41"/>
    </location>
    <ligand>
        <name>NADP(+)</name>
        <dbReference type="ChEBI" id="CHEBI:58349"/>
    </ligand>
</feature>
<dbReference type="GO" id="GO:0051287">
    <property type="term" value="F:NAD binding"/>
    <property type="evidence" value="ECO:0007669"/>
    <property type="project" value="InterPro"/>
</dbReference>
<dbReference type="PANTHER" id="PTHR46278:SF2">
    <property type="entry name" value="ASPARTATE-SEMIALDEHYDE DEHYDROGENASE"/>
    <property type="match status" value="1"/>
</dbReference>
<dbReference type="GO" id="GO:0050661">
    <property type="term" value="F:NADP binding"/>
    <property type="evidence" value="ECO:0007669"/>
    <property type="project" value="UniProtKB-UniRule"/>
</dbReference>
<evidence type="ECO:0000313" key="18">
    <source>
        <dbReference type="EMBL" id="RTZ77340.1"/>
    </source>
</evidence>
<evidence type="ECO:0000256" key="5">
    <source>
        <dbReference type="ARBA" id="ARBA00011738"/>
    </source>
</evidence>
<organism evidence="18 19">
    <name type="scientific">SAR324 cluster bacterium</name>
    <dbReference type="NCBI Taxonomy" id="2024889"/>
    <lineage>
        <taxon>Bacteria</taxon>
        <taxon>Deltaproteobacteria</taxon>
        <taxon>SAR324 cluster</taxon>
    </lineage>
</organism>
<comment type="caution">
    <text evidence="18">The sequence shown here is derived from an EMBL/GenBank/DDBJ whole genome shotgun (WGS) entry which is preliminary data.</text>
</comment>
<dbReference type="Gene3D" id="3.40.50.720">
    <property type="entry name" value="NAD(P)-binding Rossmann-like Domain"/>
    <property type="match status" value="1"/>
</dbReference>
<feature type="binding site" evidence="15">
    <location>
        <begin position="159"/>
        <end position="160"/>
    </location>
    <ligand>
        <name>NADP(+)</name>
        <dbReference type="ChEBI" id="CHEBI:58349"/>
    </ligand>
</feature>
<dbReference type="GO" id="GO:0019877">
    <property type="term" value="P:diaminopimelate biosynthetic process"/>
    <property type="evidence" value="ECO:0007669"/>
    <property type="project" value="UniProtKB-UniRule"/>
</dbReference>
<evidence type="ECO:0000256" key="4">
    <source>
        <dbReference type="ARBA" id="ARBA00010584"/>
    </source>
</evidence>
<feature type="active site" description="Acyl-thioester intermediate" evidence="15 16">
    <location>
        <position position="129"/>
    </location>
</feature>
<dbReference type="UniPathway" id="UPA00050">
    <property type="reaction ID" value="UER00463"/>
</dbReference>
<comment type="pathway">
    <text evidence="1 15">Amino-acid biosynthesis; L-methionine biosynthesis via de novo pathway; L-homoserine from L-aspartate: step 2/3.</text>
</comment>
<evidence type="ECO:0000313" key="19">
    <source>
        <dbReference type="Proteomes" id="UP000286801"/>
    </source>
</evidence>
<protein>
    <recommendedName>
        <fullName evidence="6 15">Aspartate-semialdehyde dehydrogenase</fullName>
        <shortName evidence="15">ASA dehydrogenase</shortName>
        <shortName evidence="15">ASADH</shortName>
        <ecNumber evidence="6 15">1.2.1.11</ecNumber>
    </recommendedName>
    <alternativeName>
        <fullName evidence="15">Aspartate-beta-semialdehyde dehydrogenase</fullName>
    </alternativeName>
</protein>
<comment type="catalytic activity">
    <reaction evidence="14 15">
        <text>L-aspartate 4-semialdehyde + phosphate + NADP(+) = 4-phospho-L-aspartate + NADPH + H(+)</text>
        <dbReference type="Rhea" id="RHEA:24284"/>
        <dbReference type="ChEBI" id="CHEBI:15378"/>
        <dbReference type="ChEBI" id="CHEBI:43474"/>
        <dbReference type="ChEBI" id="CHEBI:57535"/>
        <dbReference type="ChEBI" id="CHEBI:57783"/>
        <dbReference type="ChEBI" id="CHEBI:58349"/>
        <dbReference type="ChEBI" id="CHEBI:537519"/>
        <dbReference type="EC" id="1.2.1.11"/>
    </reaction>
</comment>
<comment type="pathway">
    <text evidence="2 15">Amino-acid biosynthesis; L-lysine biosynthesis via DAP pathway; (S)-tetrahydrodipicolinate from L-aspartate: step 2/4.</text>
</comment>
<keyword evidence="8 15" id="KW-0791">Threonine biosynthesis</keyword>
<evidence type="ECO:0000256" key="13">
    <source>
        <dbReference type="ARBA" id="ARBA00023167"/>
    </source>
</evidence>
<feature type="domain" description="Semialdehyde dehydrogenase NAD-binding" evidence="17">
    <location>
        <begin position="5"/>
        <end position="120"/>
    </location>
</feature>
<feature type="binding site" evidence="15">
    <location>
        <position position="235"/>
    </location>
    <ligand>
        <name>substrate</name>
    </ligand>
</feature>
<keyword evidence="11 15" id="KW-0560">Oxidoreductase</keyword>
<dbReference type="EC" id="1.2.1.11" evidence="6 15"/>
<dbReference type="GO" id="GO:0009088">
    <property type="term" value="P:threonine biosynthetic process"/>
    <property type="evidence" value="ECO:0007669"/>
    <property type="project" value="UniProtKB-UniRule"/>
</dbReference>
<dbReference type="InterPro" id="IPR012080">
    <property type="entry name" value="Asp_semialdehyde_DH"/>
</dbReference>
<dbReference type="PIRSF" id="PIRSF000148">
    <property type="entry name" value="ASA_dh"/>
    <property type="match status" value="1"/>
</dbReference>
<comment type="pathway">
    <text evidence="3 15">Amino-acid biosynthesis; L-threonine biosynthesis; L-threonine from L-aspartate: step 2/5.</text>
</comment>
<dbReference type="GO" id="GO:0009089">
    <property type="term" value="P:lysine biosynthetic process via diaminopimelate"/>
    <property type="evidence" value="ECO:0007669"/>
    <property type="project" value="UniProtKB-UniRule"/>
</dbReference>
<reference evidence="18 19" key="1">
    <citation type="submission" date="2018-06" db="EMBL/GenBank/DDBJ databases">
        <title>Combined omics and stable isotope probing to characterize newly discovered Mariana Back-Arc vent microbial communities.</title>
        <authorList>
            <person name="Trembath-Reichert E."/>
            <person name="Huber J.A."/>
        </authorList>
    </citation>
    <scope>NUCLEOTIDE SEQUENCE [LARGE SCALE GENOMIC DNA]</scope>
    <source>
        <strain evidence="18">MAG 63_1</strain>
    </source>
</reference>
<dbReference type="Gene3D" id="3.30.360.10">
    <property type="entry name" value="Dihydrodipicolinate Reductase, domain 2"/>
    <property type="match status" value="1"/>
</dbReference>
<comment type="similarity">
    <text evidence="4 15">Belongs to the aspartate-semialdehyde dehydrogenase family.</text>
</comment>
<dbReference type="CDD" id="cd18131">
    <property type="entry name" value="ASADH_C_bac_euk_like"/>
    <property type="match status" value="1"/>
</dbReference>
<evidence type="ECO:0000256" key="14">
    <source>
        <dbReference type="ARBA" id="ARBA00047891"/>
    </source>
</evidence>
<evidence type="ECO:0000256" key="3">
    <source>
        <dbReference type="ARBA" id="ARBA00005097"/>
    </source>
</evidence>
<proteinExistence type="inferred from homology"/>
<feature type="binding site" evidence="15">
    <location>
        <begin position="12"/>
        <end position="15"/>
    </location>
    <ligand>
        <name>NADP(+)</name>
        <dbReference type="ChEBI" id="CHEBI:58349"/>
    </ligand>
</feature>
<feature type="active site" description="Proton acceptor" evidence="15 16">
    <location>
        <position position="242"/>
    </location>
</feature>
<dbReference type="SUPFAM" id="SSF51735">
    <property type="entry name" value="NAD(P)-binding Rossmann-fold domains"/>
    <property type="match status" value="1"/>
</dbReference>
<dbReference type="UniPathway" id="UPA00034">
    <property type="reaction ID" value="UER00016"/>
</dbReference>
<evidence type="ECO:0000256" key="9">
    <source>
        <dbReference type="ARBA" id="ARBA00022857"/>
    </source>
</evidence>
<dbReference type="SMART" id="SM00859">
    <property type="entry name" value="Semialdhyde_dh"/>
    <property type="match status" value="1"/>
</dbReference>
<keyword evidence="10 15" id="KW-0220">Diaminopimelate biosynthesis</keyword>
<dbReference type="PANTHER" id="PTHR46278">
    <property type="entry name" value="DEHYDROGENASE, PUTATIVE-RELATED"/>
    <property type="match status" value="1"/>
</dbReference>
<dbReference type="GO" id="GO:0071266">
    <property type="term" value="P:'de novo' L-methionine biosynthetic process"/>
    <property type="evidence" value="ECO:0007669"/>
    <property type="project" value="UniProtKB-UniRule"/>
</dbReference>
<evidence type="ECO:0000256" key="7">
    <source>
        <dbReference type="ARBA" id="ARBA00022605"/>
    </source>
</evidence>
<dbReference type="Pfam" id="PF01118">
    <property type="entry name" value="Semialdhyde_dh"/>
    <property type="match status" value="1"/>
</dbReference>
<dbReference type="InterPro" id="IPR000534">
    <property type="entry name" value="Semialdehyde_DH_NAD-bd"/>
</dbReference>
<comment type="caution">
    <text evidence="15">Lacks conserved residue(s) required for the propagation of feature annotation.</text>
</comment>
<dbReference type="SUPFAM" id="SSF55347">
    <property type="entry name" value="Glyceraldehyde-3-phosphate dehydrogenase-like, C-terminal domain"/>
    <property type="match status" value="1"/>
</dbReference>
<feature type="binding site" evidence="15">
    <location>
        <position position="315"/>
    </location>
    <ligand>
        <name>NADP(+)</name>
        <dbReference type="ChEBI" id="CHEBI:58349"/>
    </ligand>
</feature>
<dbReference type="AlphaFoldDB" id="A0A432G1J7"/>
<name>A0A432G1J7_9DELT</name>
<dbReference type="GO" id="GO:0009097">
    <property type="term" value="P:isoleucine biosynthetic process"/>
    <property type="evidence" value="ECO:0007669"/>
    <property type="project" value="UniProtKB-UniRule"/>
</dbReference>
<evidence type="ECO:0000256" key="11">
    <source>
        <dbReference type="ARBA" id="ARBA00023002"/>
    </source>
</evidence>
<evidence type="ECO:0000256" key="16">
    <source>
        <dbReference type="PIRSR" id="PIRSR000148-1"/>
    </source>
</evidence>
<dbReference type="InterPro" id="IPR036291">
    <property type="entry name" value="NAD(P)-bd_dom_sf"/>
</dbReference>
<evidence type="ECO:0000256" key="6">
    <source>
        <dbReference type="ARBA" id="ARBA00013120"/>
    </source>
</evidence>
<dbReference type="NCBIfam" id="NF011456">
    <property type="entry name" value="PRK14874.1"/>
    <property type="match status" value="1"/>
</dbReference>
<dbReference type="UniPathway" id="UPA00051">
    <property type="reaction ID" value="UER00464"/>
</dbReference>
<feature type="binding site" evidence="15">
    <location>
        <position position="156"/>
    </location>
    <ligand>
        <name>substrate</name>
    </ligand>
</feature>
<keyword evidence="9 15" id="KW-0521">NADP</keyword>
<dbReference type="CDD" id="cd02316">
    <property type="entry name" value="VcASADH2_like_N"/>
    <property type="match status" value="1"/>
</dbReference>
<dbReference type="Pfam" id="PF02774">
    <property type="entry name" value="Semialdhyde_dhC"/>
    <property type="match status" value="1"/>
</dbReference>
<dbReference type="GO" id="GO:0004073">
    <property type="term" value="F:aspartate-semialdehyde dehydrogenase activity"/>
    <property type="evidence" value="ECO:0007669"/>
    <property type="project" value="UniProtKB-UniRule"/>
</dbReference>
<evidence type="ECO:0000256" key="1">
    <source>
        <dbReference type="ARBA" id="ARBA00005021"/>
    </source>
</evidence>
<evidence type="ECO:0000256" key="8">
    <source>
        <dbReference type="ARBA" id="ARBA00022697"/>
    </source>
</evidence>
<dbReference type="InterPro" id="IPR012280">
    <property type="entry name" value="Semialdhyde_DH_dimer_dom"/>
</dbReference>
<evidence type="ECO:0000256" key="10">
    <source>
        <dbReference type="ARBA" id="ARBA00022915"/>
    </source>
</evidence>
<accession>A0A432G1J7</accession>
<dbReference type="Proteomes" id="UP000286801">
    <property type="component" value="Unassembled WGS sequence"/>
</dbReference>
<sequence length="337" mass="36979">MNLKNVAIAGATGAVGTEFLKLLELRKFPINNLKLLASERSVGKKLEFCGEQITVEELTTKSFQGVDLVFFSAGKGRSKEFVPHAVDAGTVVIDNSSAFRLHPDVPLVVPEINPQMVFKHKGIIANPNCSTIQMVVALNPLHQAATIKRVVVSTYQSTSGAGSKGMRELLNQTKAWLNDKPLEVTAFPTQIAFNLFPHVDVFLENGYTREEMKMVNETHKIMDAPDIGISATCVRVPVLRAHSEAVWIETEQKLSPEDAREILKKAPGIIVKDEPVDGGYPTPWDASETFETFVGRIREDFSHPKGLTFWVVADQLYKGAALNSIQIAEVLATGPVT</sequence>
<gene>
    <name evidence="15" type="primary">asd</name>
    <name evidence="18" type="ORF">DSY97_10050</name>
</gene>
<keyword evidence="7 15" id="KW-0028">Amino-acid biosynthesis</keyword>
<evidence type="ECO:0000256" key="15">
    <source>
        <dbReference type="HAMAP-Rule" id="MF_02121"/>
    </source>
</evidence>
<evidence type="ECO:0000256" key="2">
    <source>
        <dbReference type="ARBA" id="ARBA00005076"/>
    </source>
</evidence>
<evidence type="ECO:0000256" key="12">
    <source>
        <dbReference type="ARBA" id="ARBA00023154"/>
    </source>
</evidence>
<comment type="subunit">
    <text evidence="5 15">Homodimer.</text>
</comment>
<dbReference type="InterPro" id="IPR005986">
    <property type="entry name" value="Asp_semialdehyde_DH_beta"/>
</dbReference>
<dbReference type="NCBIfam" id="TIGR01296">
    <property type="entry name" value="asd_B"/>
    <property type="match status" value="1"/>
</dbReference>
<feature type="binding site" evidence="15">
    <location>
        <position position="181"/>
    </location>
    <ligand>
        <name>NADP(+)</name>
        <dbReference type="ChEBI" id="CHEBI:58349"/>
    </ligand>
</feature>
<evidence type="ECO:0000259" key="17">
    <source>
        <dbReference type="SMART" id="SM00859"/>
    </source>
</evidence>
<keyword evidence="12 15" id="KW-0457">Lysine biosynthesis</keyword>